<evidence type="ECO:0000256" key="2">
    <source>
        <dbReference type="ARBA" id="ARBA00022777"/>
    </source>
</evidence>
<dbReference type="Pfam" id="PF07730">
    <property type="entry name" value="HisKA_3"/>
    <property type="match status" value="1"/>
</dbReference>
<feature type="transmembrane region" description="Helical" evidence="4">
    <location>
        <begin position="91"/>
        <end position="122"/>
    </location>
</feature>
<dbReference type="GO" id="GO:0000155">
    <property type="term" value="F:phosphorelay sensor kinase activity"/>
    <property type="evidence" value="ECO:0007669"/>
    <property type="project" value="InterPro"/>
</dbReference>
<dbReference type="PIRSF" id="PIRSF037434">
    <property type="entry name" value="STHK_ChrS"/>
    <property type="match status" value="1"/>
</dbReference>
<feature type="transmembrane region" description="Helical" evidence="4">
    <location>
        <begin position="134"/>
        <end position="151"/>
    </location>
</feature>
<dbReference type="PANTHER" id="PTHR24421">
    <property type="entry name" value="NITRATE/NITRITE SENSOR PROTEIN NARX-RELATED"/>
    <property type="match status" value="1"/>
</dbReference>
<keyword evidence="8" id="KW-1185">Reference proteome</keyword>
<dbReference type="InterPro" id="IPR011712">
    <property type="entry name" value="Sig_transdc_His_kin_sub3_dim/P"/>
</dbReference>
<dbReference type="EMBL" id="CP002665">
    <property type="protein sequence ID" value="AEI11302.1"/>
    <property type="molecule type" value="Genomic_DNA"/>
</dbReference>
<evidence type="ECO:0000259" key="5">
    <source>
        <dbReference type="Pfam" id="PF02518"/>
    </source>
</evidence>
<dbReference type="InterPro" id="IPR017205">
    <property type="entry name" value="Sig_transdc_His_kinase_ChrS"/>
</dbReference>
<evidence type="ECO:0000313" key="8">
    <source>
        <dbReference type="Proteomes" id="UP000000485"/>
    </source>
</evidence>
<name>F7ZZF6_CELGA</name>
<keyword evidence="4" id="KW-0472">Membrane</keyword>
<evidence type="ECO:0000313" key="7">
    <source>
        <dbReference type="EMBL" id="AEI11302.1"/>
    </source>
</evidence>
<dbReference type="AlphaFoldDB" id="F7ZZF6"/>
<dbReference type="eggNOG" id="COG4585">
    <property type="taxonomic scope" value="Bacteria"/>
</dbReference>
<feature type="transmembrane region" description="Helical" evidence="4">
    <location>
        <begin position="36"/>
        <end position="53"/>
    </location>
</feature>
<dbReference type="GO" id="GO:0046983">
    <property type="term" value="F:protein dimerization activity"/>
    <property type="evidence" value="ECO:0007669"/>
    <property type="project" value="InterPro"/>
</dbReference>
<accession>F7ZZF6</accession>
<keyword evidence="3" id="KW-0902">Two-component regulatory system</keyword>
<dbReference type="PANTHER" id="PTHR24421:SF58">
    <property type="entry name" value="SIGNAL TRANSDUCTION HISTIDINE-PROTEIN KINASE_PHOSPHATASE UHPB"/>
    <property type="match status" value="1"/>
</dbReference>
<dbReference type="Proteomes" id="UP000000485">
    <property type="component" value="Chromosome"/>
</dbReference>
<dbReference type="Gene3D" id="1.20.5.1930">
    <property type="match status" value="1"/>
</dbReference>
<keyword evidence="4" id="KW-1133">Transmembrane helix</keyword>
<dbReference type="Pfam" id="PF02518">
    <property type="entry name" value="HATPase_c"/>
    <property type="match status" value="1"/>
</dbReference>
<dbReference type="InterPro" id="IPR050482">
    <property type="entry name" value="Sensor_HK_TwoCompSys"/>
</dbReference>
<dbReference type="GO" id="GO:0016020">
    <property type="term" value="C:membrane"/>
    <property type="evidence" value="ECO:0007669"/>
    <property type="project" value="InterPro"/>
</dbReference>
<evidence type="ECO:0000256" key="1">
    <source>
        <dbReference type="ARBA" id="ARBA00022679"/>
    </source>
</evidence>
<dbReference type="InterPro" id="IPR003594">
    <property type="entry name" value="HATPase_dom"/>
</dbReference>
<evidence type="ECO:0000259" key="6">
    <source>
        <dbReference type="Pfam" id="PF07730"/>
    </source>
</evidence>
<sequence length="415" mass="44152">MATLSGLPPAPAVAGWAPVTEIAGGRGEFWRRSMRAWDIAFWIMVAITAAFSVPTAPSVARGSAALAGYVTLVVAYHLLGRRGARADDTRLTQAYLVVLVVVTSTEAWLVELGIVLLFVSYSQIWFFAVDRVRGVMWTVALTLGIIVATALRVEADPGDLPEIAGQATLGLVFSIGLGLWVTYVAEQSEERAYLLDGLRETQAALAASHHAEGVLAERARLAQEIHDTLAQGYTSIVMLAQTAAAELEREHTGSARERVEQIEAVARDNLAEARALVAAFAPPALEDGDLPAALRRLGARFAAETGTAVDVAVDDVADVPQDVAVALLRAAQESLANVRRHAGATHVHLRFARVDDDVELEVTDDGRGLRDDDLEGNGVRGLRDRARAGGGELALVGSVGRGTRVLLRLPLGGTR</sequence>
<evidence type="ECO:0000256" key="4">
    <source>
        <dbReference type="SAM" id="Phobius"/>
    </source>
</evidence>
<dbReference type="Gene3D" id="3.30.565.10">
    <property type="entry name" value="Histidine kinase-like ATPase, C-terminal domain"/>
    <property type="match status" value="1"/>
</dbReference>
<feature type="domain" description="Signal transduction histidine kinase subgroup 3 dimerisation and phosphoacceptor" evidence="6">
    <location>
        <begin position="217"/>
        <end position="285"/>
    </location>
</feature>
<reference evidence="8" key="1">
    <citation type="submission" date="2011-04" db="EMBL/GenBank/DDBJ databases">
        <title>Complete sequence of Cellvibrio gilvus ATCC 13127.</title>
        <authorList>
            <person name="Lucas S."/>
            <person name="Han J."/>
            <person name="Lapidus A."/>
            <person name="Cheng J.-F."/>
            <person name="Goodwin L."/>
            <person name="Pitluck S."/>
            <person name="Peters L."/>
            <person name="Munk A."/>
            <person name="Detter J.C."/>
            <person name="Han C."/>
            <person name="Tapia R."/>
            <person name="Land M."/>
            <person name="Hauser L."/>
            <person name="Kyrpides N."/>
            <person name="Ivanova N."/>
            <person name="Ovchinnikova G."/>
            <person name="Pagani I."/>
            <person name="Mead D."/>
            <person name="Brumm P."/>
            <person name="Woyke T."/>
        </authorList>
    </citation>
    <scope>NUCLEOTIDE SEQUENCE [LARGE SCALE GENOMIC DNA]</scope>
    <source>
        <strain evidence="8">ATCC 13127 / NRRL B-14078</strain>
    </source>
</reference>
<organism evidence="7 8">
    <name type="scientific">Cellulomonas gilvus (strain ATCC 13127 / NRRL B-14078)</name>
    <name type="common">Cellvibrio gilvus</name>
    <dbReference type="NCBI Taxonomy" id="593907"/>
    <lineage>
        <taxon>Bacteria</taxon>
        <taxon>Bacillati</taxon>
        <taxon>Actinomycetota</taxon>
        <taxon>Actinomycetes</taxon>
        <taxon>Micrococcales</taxon>
        <taxon>Cellulomonadaceae</taxon>
        <taxon>Cellulomonas</taxon>
    </lineage>
</organism>
<protein>
    <submittedName>
        <fullName evidence="7">Integral membrane sensor signal transduction histidine kinase</fullName>
    </submittedName>
</protein>
<keyword evidence="2 7" id="KW-0418">Kinase</keyword>
<dbReference type="CDD" id="cd16917">
    <property type="entry name" value="HATPase_UhpB-NarQ-NarX-like"/>
    <property type="match status" value="1"/>
</dbReference>
<feature type="transmembrane region" description="Helical" evidence="4">
    <location>
        <begin position="163"/>
        <end position="183"/>
    </location>
</feature>
<dbReference type="STRING" id="593907.Celgi_0783"/>
<gene>
    <name evidence="7" type="ordered locus">Celgi_0783</name>
</gene>
<keyword evidence="4" id="KW-0812">Transmembrane</keyword>
<dbReference type="KEGG" id="cga:Celgi_0783"/>
<evidence type="ECO:0000256" key="3">
    <source>
        <dbReference type="ARBA" id="ARBA00023012"/>
    </source>
</evidence>
<dbReference type="HOGENOM" id="CLU_000445_20_15_11"/>
<feature type="domain" description="Histidine kinase/HSP90-like ATPase" evidence="5">
    <location>
        <begin position="325"/>
        <end position="411"/>
    </location>
</feature>
<dbReference type="SUPFAM" id="SSF55874">
    <property type="entry name" value="ATPase domain of HSP90 chaperone/DNA topoisomerase II/histidine kinase"/>
    <property type="match status" value="1"/>
</dbReference>
<dbReference type="InterPro" id="IPR036890">
    <property type="entry name" value="HATPase_C_sf"/>
</dbReference>
<proteinExistence type="predicted"/>
<keyword evidence="1" id="KW-0808">Transferase</keyword>